<evidence type="ECO:0000256" key="1">
    <source>
        <dbReference type="ARBA" id="ARBA00010945"/>
    </source>
</evidence>
<name>A0A9D2SUI4_9FIRM</name>
<dbReference type="PANTHER" id="PTHR11076">
    <property type="entry name" value="DNA REPAIR POLYMERASE UMUC / TRANSFERASE FAMILY MEMBER"/>
    <property type="match status" value="1"/>
</dbReference>
<feature type="domain" description="UmuC" evidence="2">
    <location>
        <begin position="5"/>
        <end position="194"/>
    </location>
</feature>
<dbReference type="InterPro" id="IPR017961">
    <property type="entry name" value="DNA_pol_Y-fam_little_finger"/>
</dbReference>
<dbReference type="GO" id="GO:0003684">
    <property type="term" value="F:damaged DNA binding"/>
    <property type="evidence" value="ECO:0007669"/>
    <property type="project" value="InterPro"/>
</dbReference>
<comment type="caution">
    <text evidence="3">The sequence shown here is derived from an EMBL/GenBank/DDBJ whole genome shotgun (WGS) entry which is preliminary data.</text>
</comment>
<dbReference type="InterPro" id="IPR043502">
    <property type="entry name" value="DNA/RNA_pol_sf"/>
</dbReference>
<dbReference type="InterPro" id="IPR001126">
    <property type="entry name" value="UmuC"/>
</dbReference>
<dbReference type="Pfam" id="PF11799">
    <property type="entry name" value="IMS_C"/>
    <property type="match status" value="1"/>
</dbReference>
<accession>A0A9D2SUI4</accession>
<reference evidence="3" key="1">
    <citation type="journal article" date="2021" name="PeerJ">
        <title>Extensive microbial diversity within the chicken gut microbiome revealed by metagenomics and culture.</title>
        <authorList>
            <person name="Gilroy R."/>
            <person name="Ravi A."/>
            <person name="Getino M."/>
            <person name="Pursley I."/>
            <person name="Horton D.L."/>
            <person name="Alikhan N.F."/>
            <person name="Baker D."/>
            <person name="Gharbi K."/>
            <person name="Hall N."/>
            <person name="Watson M."/>
            <person name="Adriaenssens E.M."/>
            <person name="Foster-Nyarko E."/>
            <person name="Jarju S."/>
            <person name="Secka A."/>
            <person name="Antonio M."/>
            <person name="Oren A."/>
            <person name="Chaudhuri R.R."/>
            <person name="La Ragione R."/>
            <person name="Hildebrand F."/>
            <person name="Pallen M.J."/>
        </authorList>
    </citation>
    <scope>NUCLEOTIDE SEQUENCE</scope>
    <source>
        <strain evidence="3">CHK187-11901</strain>
    </source>
</reference>
<proteinExistence type="inferred from homology"/>
<gene>
    <name evidence="3" type="ORF">H9702_01015</name>
</gene>
<dbReference type="InterPro" id="IPR043128">
    <property type="entry name" value="Rev_trsase/Diguanyl_cyclase"/>
</dbReference>
<dbReference type="InterPro" id="IPR050116">
    <property type="entry name" value="DNA_polymerase-Y"/>
</dbReference>
<dbReference type="GO" id="GO:0042276">
    <property type="term" value="P:error-prone translesion synthesis"/>
    <property type="evidence" value="ECO:0007669"/>
    <property type="project" value="TreeGrafter"/>
</dbReference>
<dbReference type="SUPFAM" id="SSF100879">
    <property type="entry name" value="Lesion bypass DNA polymerase (Y-family), little finger domain"/>
    <property type="match status" value="1"/>
</dbReference>
<evidence type="ECO:0000313" key="4">
    <source>
        <dbReference type="Proteomes" id="UP000823896"/>
    </source>
</evidence>
<dbReference type="Gene3D" id="1.10.150.20">
    <property type="entry name" value="5' to 3' exonuclease, C-terminal subdomain"/>
    <property type="match status" value="1"/>
</dbReference>
<reference evidence="3" key="2">
    <citation type="submission" date="2021-04" db="EMBL/GenBank/DDBJ databases">
        <authorList>
            <person name="Gilroy R."/>
        </authorList>
    </citation>
    <scope>NUCLEOTIDE SEQUENCE</scope>
    <source>
        <strain evidence="3">CHK187-11901</strain>
    </source>
</reference>
<dbReference type="GO" id="GO:0009432">
    <property type="term" value="P:SOS response"/>
    <property type="evidence" value="ECO:0007669"/>
    <property type="project" value="TreeGrafter"/>
</dbReference>
<evidence type="ECO:0000313" key="3">
    <source>
        <dbReference type="EMBL" id="HJC35697.1"/>
    </source>
</evidence>
<dbReference type="AlphaFoldDB" id="A0A9D2SUI4"/>
<dbReference type="EMBL" id="DWWM01000005">
    <property type="protein sequence ID" value="HJC35697.1"/>
    <property type="molecule type" value="Genomic_DNA"/>
</dbReference>
<dbReference type="GO" id="GO:0006281">
    <property type="term" value="P:DNA repair"/>
    <property type="evidence" value="ECO:0007669"/>
    <property type="project" value="InterPro"/>
</dbReference>
<protein>
    <submittedName>
        <fullName evidence="3">DNA repair protein</fullName>
    </submittedName>
</protein>
<dbReference type="Gene3D" id="3.30.70.270">
    <property type="match status" value="1"/>
</dbReference>
<sequence>MNSVYLCIDLKTFYASVECVQRGLDPFAAPLVVADPSRGKGAICLAVSPKMKALGVRNRCRIFEIPASITYITALPRMELYMRTAADIYGIYLRYVAPGDIHVYSIDEAFLDITPYLKLYGLSARELARRIMADVRQTTGITATAGVGTNLYLAKVALDLIAKHEPEGIGELDEASYRQRLWHHQPLSDFWQVGRGTTARLARYGIFDMQAVARCPKQLLIDEFGIGGAYLHDHANGIEPVRIADIKAYRPSARSISSNQILFHDYDFAHARLVMSEMVELSIQRLVDQHLVSDEISLAIGYSRDILPRVHRSARLGIRTDAYPLLLREFRRLFDAYVDRNAPIRSIGIGFQRVKDEAWESLDLFTDAEAVKEERQLMQAISAIRGKYGKNAVLRGMNLLDQATTRKRNTLIGGHNAR</sequence>
<comment type="similarity">
    <text evidence="1">Belongs to the DNA polymerase type-Y family.</text>
</comment>
<dbReference type="Pfam" id="PF00817">
    <property type="entry name" value="IMS"/>
    <property type="match status" value="1"/>
</dbReference>
<dbReference type="GO" id="GO:0003887">
    <property type="term" value="F:DNA-directed DNA polymerase activity"/>
    <property type="evidence" value="ECO:0007669"/>
    <property type="project" value="TreeGrafter"/>
</dbReference>
<dbReference type="InterPro" id="IPR036775">
    <property type="entry name" value="DNA_pol_Y-fam_lit_finger_sf"/>
</dbReference>
<organism evidence="3 4">
    <name type="scientific">Candidatus Merdibacter merdavium</name>
    <dbReference type="NCBI Taxonomy" id="2838692"/>
    <lineage>
        <taxon>Bacteria</taxon>
        <taxon>Bacillati</taxon>
        <taxon>Bacillota</taxon>
        <taxon>Erysipelotrichia</taxon>
        <taxon>Erysipelotrichales</taxon>
        <taxon>Erysipelotrichaceae</taxon>
        <taxon>Merdibacter</taxon>
    </lineage>
</organism>
<dbReference type="Gene3D" id="3.40.1170.60">
    <property type="match status" value="1"/>
</dbReference>
<dbReference type="PANTHER" id="PTHR11076:SF35">
    <property type="entry name" value="DNA REPAIR PROTEIN HOMOLOG YOBH"/>
    <property type="match status" value="1"/>
</dbReference>
<dbReference type="PROSITE" id="PS50173">
    <property type="entry name" value="UMUC"/>
    <property type="match status" value="1"/>
</dbReference>
<dbReference type="Proteomes" id="UP000823896">
    <property type="component" value="Unassembled WGS sequence"/>
</dbReference>
<dbReference type="GO" id="GO:0005829">
    <property type="term" value="C:cytosol"/>
    <property type="evidence" value="ECO:0007669"/>
    <property type="project" value="TreeGrafter"/>
</dbReference>
<dbReference type="SUPFAM" id="SSF56672">
    <property type="entry name" value="DNA/RNA polymerases"/>
    <property type="match status" value="1"/>
</dbReference>
<evidence type="ECO:0000259" key="2">
    <source>
        <dbReference type="PROSITE" id="PS50173"/>
    </source>
</evidence>